<organism evidence="1 2">
    <name type="scientific">Psychrosphaera algicola</name>
    <dbReference type="NCBI Taxonomy" id="3023714"/>
    <lineage>
        <taxon>Bacteria</taxon>
        <taxon>Pseudomonadati</taxon>
        <taxon>Pseudomonadota</taxon>
        <taxon>Gammaproteobacteria</taxon>
        <taxon>Alteromonadales</taxon>
        <taxon>Pseudoalteromonadaceae</taxon>
        <taxon>Psychrosphaera</taxon>
    </lineage>
</organism>
<dbReference type="EMBL" id="JAQOMS010000002">
    <property type="protein sequence ID" value="MDC2890689.1"/>
    <property type="molecule type" value="Genomic_DNA"/>
</dbReference>
<comment type="caution">
    <text evidence="1">The sequence shown here is derived from an EMBL/GenBank/DDBJ whole genome shotgun (WGS) entry which is preliminary data.</text>
</comment>
<accession>A0ABT5FHL4</accession>
<evidence type="ECO:0000313" key="1">
    <source>
        <dbReference type="EMBL" id="MDC2890689.1"/>
    </source>
</evidence>
<evidence type="ECO:0000313" key="2">
    <source>
        <dbReference type="Proteomes" id="UP001528411"/>
    </source>
</evidence>
<protein>
    <recommendedName>
        <fullName evidence="3">DUF5009 domain-containing protein</fullName>
    </recommendedName>
</protein>
<evidence type="ECO:0008006" key="3">
    <source>
        <dbReference type="Google" id="ProtNLM"/>
    </source>
</evidence>
<dbReference type="PANTHER" id="PTHR31061">
    <property type="entry name" value="LD22376P"/>
    <property type="match status" value="1"/>
</dbReference>
<reference evidence="1 2" key="1">
    <citation type="submission" date="2023-01" db="EMBL/GenBank/DDBJ databases">
        <title>Psychrosphaera sp. nov., isolated from marine algae.</title>
        <authorList>
            <person name="Bayburt H."/>
            <person name="Choi B.J."/>
            <person name="Kim J.M."/>
            <person name="Choi D.G."/>
            <person name="Jeon C.O."/>
        </authorList>
    </citation>
    <scope>NUCLEOTIDE SEQUENCE [LARGE SCALE GENOMIC DNA]</scope>
    <source>
        <strain evidence="1 2">G1-22</strain>
    </source>
</reference>
<gene>
    <name evidence="1" type="ORF">PN838_20530</name>
</gene>
<dbReference type="Proteomes" id="UP001528411">
    <property type="component" value="Unassembled WGS sequence"/>
</dbReference>
<keyword evidence="2" id="KW-1185">Reference proteome</keyword>
<name>A0ABT5FHL4_9GAMM</name>
<sequence>MMKGWFNRFSAQILATLPPQRLLSLDVFRGITITAMVLVNNPGSWSYTYAPLAHAKWHGWTPTDLIFPFLCLSLAYLWPSLWIENPKRLK</sequence>
<dbReference type="RefSeq" id="WP_272181809.1">
    <property type="nucleotide sequence ID" value="NZ_JAQOMS010000002.1"/>
</dbReference>
<proteinExistence type="predicted"/>
<dbReference type="PANTHER" id="PTHR31061:SF24">
    <property type="entry name" value="LD22376P"/>
    <property type="match status" value="1"/>
</dbReference>